<proteinExistence type="predicted"/>
<protein>
    <submittedName>
        <fullName evidence="1">Uncharacterized protein</fullName>
    </submittedName>
</protein>
<accession>A0A109LCY0</accession>
<evidence type="ECO:0000313" key="1">
    <source>
        <dbReference type="EMBL" id="KWV85266.1"/>
    </source>
</evidence>
<organism evidence="1 2">
    <name type="scientific">Pseudomonas fluorescens</name>
    <dbReference type="NCBI Taxonomy" id="294"/>
    <lineage>
        <taxon>Bacteria</taxon>
        <taxon>Pseudomonadati</taxon>
        <taxon>Pseudomonadota</taxon>
        <taxon>Gammaproteobacteria</taxon>
        <taxon>Pseudomonadales</taxon>
        <taxon>Pseudomonadaceae</taxon>
        <taxon>Pseudomonas</taxon>
    </lineage>
</organism>
<comment type="caution">
    <text evidence="1">The sequence shown here is derived from an EMBL/GenBank/DDBJ whole genome shotgun (WGS) entry which is preliminary data.</text>
</comment>
<dbReference type="Proteomes" id="UP000061348">
    <property type="component" value="Unassembled WGS sequence"/>
</dbReference>
<dbReference type="EMBL" id="LCYA01000138">
    <property type="protein sequence ID" value="KWV85266.1"/>
    <property type="molecule type" value="Genomic_DNA"/>
</dbReference>
<gene>
    <name evidence="1" type="ORF">PFLmoz3_05210</name>
</gene>
<name>A0A109LCY0_PSEFL</name>
<evidence type="ECO:0000313" key="2">
    <source>
        <dbReference type="Proteomes" id="UP000061348"/>
    </source>
</evidence>
<dbReference type="AlphaFoldDB" id="A0A109LCY0"/>
<reference evidence="1 2" key="1">
    <citation type="submission" date="2015-05" db="EMBL/GenBank/DDBJ databases">
        <title>A genomic and transcriptomic approach to investigate the blue pigment phenotype in Pseudomonas fluorescens.</title>
        <authorList>
            <person name="Andreani N.A."/>
            <person name="Cardazzo B."/>
        </authorList>
    </citation>
    <scope>NUCLEOTIDE SEQUENCE [LARGE SCALE GENOMIC DNA]</scope>
    <source>
        <strain evidence="1 2">Ps_22</strain>
    </source>
</reference>
<sequence length="39" mass="4157">MADHRLAHGAEGCWQLLDDLAFGDAQLVVMGAVVFGDQV</sequence>